<evidence type="ECO:0000256" key="2">
    <source>
        <dbReference type="ARBA" id="ARBA00022598"/>
    </source>
</evidence>
<evidence type="ECO:0000256" key="1">
    <source>
        <dbReference type="ARBA" id="ARBA00004790"/>
    </source>
</evidence>
<dbReference type="GeneID" id="39747043"/>
<comment type="pathway">
    <text evidence="1">Cofactor biosynthesis; NAD(+) biosynthesis.</text>
</comment>
<evidence type="ECO:0000256" key="3">
    <source>
        <dbReference type="ARBA" id="ARBA00022741"/>
    </source>
</evidence>
<organism evidence="7 8">
    <name type="scientific">Plasmodium gonderi</name>
    <dbReference type="NCBI Taxonomy" id="77519"/>
    <lineage>
        <taxon>Eukaryota</taxon>
        <taxon>Sar</taxon>
        <taxon>Alveolata</taxon>
        <taxon>Apicomplexa</taxon>
        <taxon>Aconoidasida</taxon>
        <taxon>Haemosporida</taxon>
        <taxon>Plasmodiidae</taxon>
        <taxon>Plasmodium</taxon>
        <taxon>Plasmodium (Plasmodium)</taxon>
    </lineage>
</organism>
<dbReference type="RefSeq" id="XP_028542919.1">
    <property type="nucleotide sequence ID" value="XM_028687118.1"/>
</dbReference>
<keyword evidence="2" id="KW-0436">Ligase</keyword>
<dbReference type="OMA" id="TSQEVCN"/>
<dbReference type="GO" id="GO:0004359">
    <property type="term" value="F:glutaminase activity"/>
    <property type="evidence" value="ECO:0007669"/>
    <property type="project" value="InterPro"/>
</dbReference>
<comment type="caution">
    <text evidence="7">The sequence shown here is derived from an EMBL/GenBank/DDBJ whole genome shotgun (WGS) entry which is preliminary data.</text>
</comment>
<dbReference type="EMBL" id="BDQF01000008">
    <property type="protein sequence ID" value="GAW80330.1"/>
    <property type="molecule type" value="Genomic_DNA"/>
</dbReference>
<dbReference type="GO" id="GO:0009435">
    <property type="term" value="P:NAD+ biosynthetic process"/>
    <property type="evidence" value="ECO:0007669"/>
    <property type="project" value="UniProtKB-UniPathway"/>
</dbReference>
<dbReference type="GO" id="GO:0005737">
    <property type="term" value="C:cytoplasm"/>
    <property type="evidence" value="ECO:0007669"/>
    <property type="project" value="InterPro"/>
</dbReference>
<dbReference type="PANTHER" id="PTHR23090:SF9">
    <property type="entry name" value="GLUTAMINE-DEPENDENT NAD(+) SYNTHETASE"/>
    <property type="match status" value="1"/>
</dbReference>
<evidence type="ECO:0000313" key="8">
    <source>
        <dbReference type="Proteomes" id="UP000195521"/>
    </source>
</evidence>
<keyword evidence="3" id="KW-0547">Nucleotide-binding</keyword>
<reference evidence="8" key="1">
    <citation type="submission" date="2017-04" db="EMBL/GenBank/DDBJ databases">
        <title>Plasmodium gonderi genome.</title>
        <authorList>
            <person name="Arisue N."/>
            <person name="Honma H."/>
            <person name="Kawai S."/>
            <person name="Tougan T."/>
            <person name="Tanabe K."/>
            <person name="Horii T."/>
        </authorList>
    </citation>
    <scope>NUCLEOTIDE SEQUENCE [LARGE SCALE GENOMIC DNA]</scope>
    <source>
        <strain evidence="8">ATCC 30045</strain>
    </source>
</reference>
<dbReference type="OrthoDB" id="2020662at2759"/>
<protein>
    <submittedName>
        <fullName evidence="7">Glutamine-dependent NAD(+) synthetase</fullName>
    </submittedName>
</protein>
<dbReference type="GO" id="GO:0003952">
    <property type="term" value="F:NAD+ synthase (glutamine-hydrolyzing) activity"/>
    <property type="evidence" value="ECO:0007669"/>
    <property type="project" value="InterPro"/>
</dbReference>
<gene>
    <name evidence="7" type="ORF">PGO_072450</name>
</gene>
<evidence type="ECO:0000256" key="4">
    <source>
        <dbReference type="ARBA" id="ARBA00022840"/>
    </source>
</evidence>
<dbReference type="Gene3D" id="3.60.110.10">
    <property type="entry name" value="Carbon-nitrogen hydrolase"/>
    <property type="match status" value="1"/>
</dbReference>
<dbReference type="SUPFAM" id="SSF52402">
    <property type="entry name" value="Adenine nucleotide alpha hydrolases-like"/>
    <property type="match status" value="1"/>
</dbReference>
<dbReference type="InterPro" id="IPR003694">
    <property type="entry name" value="NAD_synthase"/>
</dbReference>
<dbReference type="Proteomes" id="UP000195521">
    <property type="component" value="Unassembled WGS sequence"/>
</dbReference>
<dbReference type="InterPro" id="IPR036526">
    <property type="entry name" value="C-N_Hydrolase_sf"/>
</dbReference>
<sequence length="878" mass="101283">MAKRTNFGLSCCSISSIPLDYEENKLKIIESIKKCKELKCSVRIGGELELCGVNCKDRFKEIEDIHENCWFYLSQLLKEKYENNVLTHNILCFVSMPVYFKKHLYNCQVVIYNNEIIFISPKQTLNDEEKKYFASYSESDNDEQKEKNKNHTTNSNYIKFTNSNVKIIGKNFETFPLPNCIQEVINQKETYIGNGFIQFGSLTIAHLFLDDLIKVERNVVIDERISHFNRYGSTYLVKKQECENGSGIGSGSENAHLGNIYPFDQEPIKLSLSKNIALNKVDILLISGYIWNELQLFKKYMIHMMEITNVYPHMVLSYNSNSGCDNYFCKFDGFSFVSQNNEILTKNARFTFDEVQVASVSVSLDGVSHNIDVSKKEEDPISSAGSAKMNHSIVKIENLYTSRTDDYIDRDAVKNEECIFSYNKDIDLCIKYSKDVILNYLPQNFNWQIYTRNNQLLFKLFKNYHPSPDEYHYKFANQMCELHNIYEELSFNSALFLWHILHLTNAKGFMLALSGGVDSGFCACMVYILSIMIEMHMKSGNVHGIHNFDSSSQCPMINPIDCSHQDNFNNIRFLKKIRKLLINEACRKKICNKLLNTLSLPSRNSSKNTMSYAEELSKAINSNHTIYCIDNIFDFFKNTGNNFLMEEMKFKSEGGSMYQDLCLQNIQSRSRLLMVYFFSTLICHKRYYPLNLHNEFLLTIATGNLDETITGYYTKYDCSSGDVNIIGNVSKILIKETICLLANDPTYNLTICNFINQFHPSAELKPLDNKQTDEDELNLKYIEIKLLTILKNNFFLGPFSMFHYISKYFWTSTMMSKADIYNKIKAFFLRNIHNTHKLFILPPSLVGECCGMHTGSFANFALMNLEALGCASNQGGKK</sequence>
<dbReference type="UniPathway" id="UPA00253"/>
<dbReference type="GO" id="GO:0005524">
    <property type="term" value="F:ATP binding"/>
    <property type="evidence" value="ECO:0007669"/>
    <property type="project" value="UniProtKB-KW"/>
</dbReference>
<keyword evidence="5" id="KW-0520">NAD</keyword>
<keyword evidence="8" id="KW-1185">Reference proteome</keyword>
<dbReference type="SUPFAM" id="SSF56317">
    <property type="entry name" value="Carbon-nitrogen hydrolase"/>
    <property type="match status" value="1"/>
</dbReference>
<dbReference type="InterPro" id="IPR014729">
    <property type="entry name" value="Rossmann-like_a/b/a_fold"/>
</dbReference>
<proteinExistence type="predicted"/>
<name>A0A1Y1JDL4_PLAGO</name>
<dbReference type="AlphaFoldDB" id="A0A1Y1JDL4"/>
<dbReference type="PANTHER" id="PTHR23090">
    <property type="entry name" value="NH 3 /GLUTAMINE-DEPENDENT NAD + SYNTHETASE"/>
    <property type="match status" value="1"/>
</dbReference>
<dbReference type="Gene3D" id="3.40.50.620">
    <property type="entry name" value="HUPs"/>
    <property type="match status" value="1"/>
</dbReference>
<dbReference type="CDD" id="cd00553">
    <property type="entry name" value="NAD_synthase"/>
    <property type="match status" value="1"/>
</dbReference>
<keyword evidence="4" id="KW-0067">ATP-binding</keyword>
<dbReference type="Pfam" id="PF02540">
    <property type="entry name" value="NAD_synthase"/>
    <property type="match status" value="1"/>
</dbReference>
<evidence type="ECO:0000313" key="7">
    <source>
        <dbReference type="EMBL" id="GAW80330.1"/>
    </source>
</evidence>
<evidence type="ECO:0000259" key="6">
    <source>
        <dbReference type="Pfam" id="PF02540"/>
    </source>
</evidence>
<evidence type="ECO:0000256" key="5">
    <source>
        <dbReference type="ARBA" id="ARBA00023027"/>
    </source>
</evidence>
<accession>A0A1Y1JDL4</accession>
<dbReference type="InterPro" id="IPR022310">
    <property type="entry name" value="NAD/GMP_synthase"/>
</dbReference>
<feature type="domain" description="NAD/GMP synthase" evidence="6">
    <location>
        <begin position="586"/>
        <end position="785"/>
    </location>
</feature>